<gene>
    <name evidence="3" type="ORF">JOC48_002760</name>
</gene>
<reference evidence="3 4" key="1">
    <citation type="submission" date="2021-01" db="EMBL/GenBank/DDBJ databases">
        <title>Genomic Encyclopedia of Type Strains, Phase IV (KMG-IV): sequencing the most valuable type-strain genomes for metagenomic binning, comparative biology and taxonomic classification.</title>
        <authorList>
            <person name="Goeker M."/>
        </authorList>
    </citation>
    <scope>NUCLEOTIDE SEQUENCE [LARGE SCALE GENOMIC DNA]</scope>
    <source>
        <strain evidence="3 4">DSM 23711</strain>
    </source>
</reference>
<dbReference type="Gene3D" id="3.40.33.10">
    <property type="entry name" value="CAP"/>
    <property type="match status" value="1"/>
</dbReference>
<feature type="domain" description="SCP" evidence="1">
    <location>
        <begin position="236"/>
        <end position="345"/>
    </location>
</feature>
<dbReference type="Pfam" id="PF14504">
    <property type="entry name" value="CAP_assoc_N"/>
    <property type="match status" value="1"/>
</dbReference>
<accession>A0ABS2N298</accession>
<evidence type="ECO:0000313" key="4">
    <source>
        <dbReference type="Proteomes" id="UP001296943"/>
    </source>
</evidence>
<organism evidence="3 4">
    <name type="scientific">Aquibacillus albus</name>
    <dbReference type="NCBI Taxonomy" id="1168171"/>
    <lineage>
        <taxon>Bacteria</taxon>
        <taxon>Bacillati</taxon>
        <taxon>Bacillota</taxon>
        <taxon>Bacilli</taxon>
        <taxon>Bacillales</taxon>
        <taxon>Bacillaceae</taxon>
        <taxon>Aquibacillus</taxon>
    </lineage>
</organism>
<dbReference type="InterPro" id="IPR035940">
    <property type="entry name" value="CAP_sf"/>
</dbReference>
<evidence type="ECO:0000313" key="3">
    <source>
        <dbReference type="EMBL" id="MBM7572257.1"/>
    </source>
</evidence>
<protein>
    <submittedName>
        <fullName evidence="3">Uncharacterized protein YkwD</fullName>
    </submittedName>
</protein>
<dbReference type="Proteomes" id="UP001296943">
    <property type="component" value="Unassembled WGS sequence"/>
</dbReference>
<dbReference type="PANTHER" id="PTHR31157">
    <property type="entry name" value="SCP DOMAIN-CONTAINING PROTEIN"/>
    <property type="match status" value="1"/>
</dbReference>
<dbReference type="CDD" id="cd05379">
    <property type="entry name" value="CAP_bacterial"/>
    <property type="match status" value="1"/>
</dbReference>
<evidence type="ECO:0000259" key="1">
    <source>
        <dbReference type="Pfam" id="PF00188"/>
    </source>
</evidence>
<dbReference type="InterPro" id="IPR014044">
    <property type="entry name" value="CAP_dom"/>
</dbReference>
<dbReference type="EMBL" id="JAFBDR010000015">
    <property type="protein sequence ID" value="MBM7572257.1"/>
    <property type="molecule type" value="Genomic_DNA"/>
</dbReference>
<name>A0ABS2N298_9BACI</name>
<keyword evidence="4" id="KW-1185">Reference proteome</keyword>
<dbReference type="SUPFAM" id="SSF55797">
    <property type="entry name" value="PR-1-like"/>
    <property type="match status" value="1"/>
</dbReference>
<proteinExistence type="predicted"/>
<dbReference type="InterPro" id="IPR029410">
    <property type="entry name" value="CAP_assoc"/>
</dbReference>
<dbReference type="PANTHER" id="PTHR31157:SF26">
    <property type="entry name" value="SCP-LIKE EXTRACELLULAR PROTEIN"/>
    <property type="match status" value="1"/>
</dbReference>
<evidence type="ECO:0000259" key="2">
    <source>
        <dbReference type="Pfam" id="PF14504"/>
    </source>
</evidence>
<comment type="caution">
    <text evidence="3">The sequence shown here is derived from an EMBL/GenBank/DDBJ whole genome shotgun (WGS) entry which is preliminary data.</text>
</comment>
<dbReference type="RefSeq" id="WP_204500527.1">
    <property type="nucleotide sequence ID" value="NZ_JAFBDR010000015.1"/>
</dbReference>
<feature type="domain" description="CAP-associated" evidence="2">
    <location>
        <begin position="65"/>
        <end position="204"/>
    </location>
</feature>
<sequence length="353" mass="40916">MRGIRYLFILSLIAGGIIYIIQEKLEPNHLLSNVDLKLRELSFESKESYIDLNTSTEGELFYWVDKSVHELEKQFGLPNRKDLSSYGYEWWVYTDDPNRHIQFGVKNNQVVTIFATGDVLPIHPIEIGQPYEDIEQVLDIQKEVSFSNGDGSFRFNLSESDLKIRPLIQLEEEVFIQLYFDTFLNSLSSIRILRPEVLLAQRPYEIFYRGSLPEERVLTENEWTKVEGGMEQQIFDITNVIRSRYEKATLDWDDAVATVAFGHSKDMSEKNYFSHYSPNGEGLKERLINGEINYLSAGENIAAQYTDGPAAVEGWLNSEGHRDALLKGEYTHLGVGVYRYYYTQNFLQKHMEE</sequence>
<dbReference type="Pfam" id="PF00188">
    <property type="entry name" value="CAP"/>
    <property type="match status" value="1"/>
</dbReference>